<reference evidence="3" key="2">
    <citation type="journal article" date="2005" name="Microbiology">
        <title>Characterization of a regulatory gene essential for the production of the angucycline-like polyketide antibiotic auricin in Streptomyces aureofaciens CCM 3239.</title>
        <authorList>
            <person name="Novakova R."/>
            <person name="Homerova D."/>
            <person name="Feckova L."/>
            <person name="Kormanec J."/>
        </authorList>
    </citation>
    <scope>NUCLEOTIDE SEQUENCE</scope>
    <source>
        <strain evidence="3">CCM3239</strain>
        <plasmid evidence="3">pSA3239</plasmid>
    </source>
</reference>
<evidence type="ECO:0000256" key="2">
    <source>
        <dbReference type="SAM" id="Phobius"/>
    </source>
</evidence>
<keyword evidence="2" id="KW-1133">Transmembrane helix</keyword>
<reference evidence="3" key="4">
    <citation type="journal article" date="2010" name="Microbiology">
        <title>The role of the TetR-family transcriptional regulator Aur1R in negative regulation of the auricin gene cluster in Streptomyces aureofaciens CCM 3239.</title>
        <authorList>
            <person name="Novakova R."/>
            <person name="Kutas P."/>
            <person name="Feckova L."/>
            <person name="Kormanec J."/>
        </authorList>
    </citation>
    <scope>NUCLEOTIDE SEQUENCE</scope>
    <source>
        <strain evidence="3">CCM3239</strain>
        <plasmid evidence="3">pSA3239</plasmid>
    </source>
</reference>
<geneLocation type="plasmid" evidence="3">
    <name>pSA3239</name>
</geneLocation>
<name>A0A068LDF4_KITAU</name>
<feature type="transmembrane region" description="Helical" evidence="2">
    <location>
        <begin position="74"/>
        <end position="97"/>
    </location>
</feature>
<organism evidence="3">
    <name type="scientific">Kitasatospora aureofaciens</name>
    <name type="common">Streptomyces aureofaciens</name>
    <dbReference type="NCBI Taxonomy" id="1894"/>
    <lineage>
        <taxon>Bacteria</taxon>
        <taxon>Bacillati</taxon>
        <taxon>Actinomycetota</taxon>
        <taxon>Actinomycetes</taxon>
        <taxon>Kitasatosporales</taxon>
        <taxon>Streptomycetaceae</taxon>
        <taxon>Kitasatospora</taxon>
    </lineage>
</organism>
<dbReference type="EMBL" id="KJ396772">
    <property type="protein sequence ID" value="AIE41950.1"/>
    <property type="molecule type" value="Genomic_DNA"/>
</dbReference>
<feature type="transmembrane region" description="Helical" evidence="2">
    <location>
        <begin position="42"/>
        <end position="62"/>
    </location>
</feature>
<protein>
    <submittedName>
        <fullName evidence="3">Integral membrane protein</fullName>
    </submittedName>
</protein>
<keyword evidence="2" id="KW-0812">Transmembrane</keyword>
<keyword evidence="3" id="KW-0614">Plasmid</keyword>
<reference evidence="3" key="8">
    <citation type="journal article" date="2015" name="Appl. Microbiol. Biotechnol.">
        <title>Characterisation of the genes involved in the biosynthesis and attachment of the aminodeoxysugar D-forosamine in the auricin gene cluster of Streptomyces aureofaciens CCM3239.</title>
        <authorList>
            <person name="Bekeova C."/>
            <person name="Rehakova A."/>
            <person name="Feckova L."/>
            <person name="Vlckova S."/>
            <person name="Novakova R."/>
            <person name="Mingyar E."/>
            <person name="Kormanec J."/>
        </authorList>
    </citation>
    <scope>NUCLEOTIDE SEQUENCE</scope>
    <source>
        <strain evidence="3">CCM3239</strain>
        <plasmid evidence="3">pSA3239</plasmid>
    </source>
</reference>
<reference evidence="3" key="7">
    <citation type="journal article" date="2014" name="Appl. Microbiol. Biotechnol.">
        <title>Intriguing properties of the angucycline antibiotic auricin and complex regulation of its biosynthesis.</title>
        <authorList>
            <person name="Kormanec J."/>
            <person name="Novakova R."/>
            <person name="Mingyar E."/>
            <person name="Feckova L."/>
        </authorList>
    </citation>
    <scope>NUCLEOTIDE SEQUENCE</scope>
    <source>
        <strain evidence="3">CCM3239</strain>
        <plasmid evidence="3">pSA3239</plasmid>
    </source>
</reference>
<reference evidence="3" key="6">
    <citation type="journal article" date="2013" name="FEMS Microbiol. Lett.">
        <title>The gene cluster aur1 for the angucycline antibiotic auricin is located on a large linear plasmid pSA3239 in Streptomyces aureofaciens CCM 3239.</title>
        <authorList>
            <person name="Novakova R."/>
            <person name="Knirschova R."/>
            <person name="Farkasovsky M."/>
            <person name="Feckova L."/>
            <person name="Rehakova A."/>
            <person name="Mingyar E."/>
            <person name="Kormanec J."/>
        </authorList>
    </citation>
    <scope>NUCLEOTIDE SEQUENCE</scope>
    <source>
        <strain evidence="3">CCM3239</strain>
        <plasmid evidence="3">pSA3239</plasmid>
    </source>
</reference>
<proteinExistence type="predicted"/>
<sequence>MDIKNPVESPVTFNLHRAEYLVAFAVTIGFILWHFTDINWFAAIGLFLYIDLLGYIPGAIAYRRSADGRIPKAYYVLYNTMHSLLSVAAVGLLWMWLIGPEWALLALPFHVFGDRGVFGNFLKPFGLPFEPETTPLVDQVTAMLKRRGATDGPVPLPYEEHPATRAATGSAPAVGVTR</sequence>
<dbReference type="AlphaFoldDB" id="A0A068LDF4"/>
<keyword evidence="2" id="KW-0472">Membrane</keyword>
<evidence type="ECO:0000313" key="3">
    <source>
        <dbReference type="EMBL" id="AIE41950.1"/>
    </source>
</evidence>
<accession>A0A068LDF4</accession>
<feature type="region of interest" description="Disordered" evidence="1">
    <location>
        <begin position="151"/>
        <end position="178"/>
    </location>
</feature>
<reference evidence="3" key="1">
    <citation type="journal article" date="2002" name="Gene">
        <title>Cloning and characterization of a polyketide synthase gene cluster involved in biosynthesis of a proposed angucycline-like polyketide auricin in Streptomyces aureofaciens CCM 3239.</title>
        <authorList>
            <person name="Novakova R."/>
            <person name="Bistakova J."/>
            <person name="Homerova D."/>
            <person name="Rezuchova B."/>
            <person name="Kormanec J."/>
        </authorList>
    </citation>
    <scope>NUCLEOTIDE SEQUENCE</scope>
    <source>
        <strain evidence="3">CCM3239</strain>
        <plasmid evidence="3">pSA3239</plasmid>
    </source>
</reference>
<reference evidence="3" key="5">
    <citation type="journal article" date="2011" name="Microbiology">
        <title>The role of two SARP family transcriptional regulators in regulation of the auricin gene cluster in Streptomyces aureofaciens CCM 3239.</title>
        <authorList>
            <person name="Novakova R."/>
            <person name="Rehakova A."/>
            <person name="Kutas P."/>
            <person name="Feckova L."/>
            <person name="Kormanec J."/>
        </authorList>
    </citation>
    <scope>NUCLEOTIDE SEQUENCE</scope>
    <source>
        <strain evidence="3">CCM3239</strain>
        <plasmid evidence="3">pSA3239</plasmid>
    </source>
</reference>
<feature type="transmembrane region" description="Helical" evidence="2">
    <location>
        <begin position="20"/>
        <end position="36"/>
    </location>
</feature>
<reference evidence="3" key="3">
    <citation type="journal article" date="2010" name="Folia Microbiol. (Praha)">
        <title>Identification and characterization of an indigoidine-like gene for a blue pigment biosynthesis in Streptomyces aureofaciens CCM 3239.</title>
        <authorList>
            <person name="Novakova R."/>
            <person name="Odnogova Z."/>
            <person name="Kutas P."/>
            <person name="Feckova L."/>
            <person name="Kormanec J."/>
        </authorList>
    </citation>
    <scope>NUCLEOTIDE SEQUENCE</scope>
    <source>
        <strain evidence="3">CCM3239</strain>
        <plasmid evidence="3">pSA3239</plasmid>
    </source>
</reference>
<evidence type="ECO:0000256" key="1">
    <source>
        <dbReference type="SAM" id="MobiDB-lite"/>
    </source>
</evidence>